<organism evidence="3 4">
    <name type="scientific">Massilia jejuensis</name>
    <dbReference type="NCBI Taxonomy" id="648894"/>
    <lineage>
        <taxon>Bacteria</taxon>
        <taxon>Pseudomonadati</taxon>
        <taxon>Pseudomonadota</taxon>
        <taxon>Betaproteobacteria</taxon>
        <taxon>Burkholderiales</taxon>
        <taxon>Oxalobacteraceae</taxon>
        <taxon>Telluria group</taxon>
        <taxon>Massilia</taxon>
    </lineage>
</organism>
<dbReference type="EMBL" id="JBHSMS010000047">
    <property type="protein sequence ID" value="MFC5512627.1"/>
    <property type="molecule type" value="Genomic_DNA"/>
</dbReference>
<feature type="domain" description="UspA" evidence="2">
    <location>
        <begin position="158"/>
        <end position="274"/>
    </location>
</feature>
<dbReference type="RefSeq" id="WP_379723282.1">
    <property type="nucleotide sequence ID" value="NZ_JBHSMS010000047.1"/>
</dbReference>
<dbReference type="PRINTS" id="PR01438">
    <property type="entry name" value="UNVRSLSTRESS"/>
</dbReference>
<accession>A0ABW0PMA8</accession>
<gene>
    <name evidence="3" type="ORF">ACFPOU_16010</name>
</gene>
<sequence length="275" mass="29075">MSYKTILVHVDDAPQAATSIALAALLAIRFDAHLLGVATSGVSRFFYRDAGADLARTVLAPYMDERLRTAESLLARFEALAARTGVRWYERRLIDDETGAALALATRYADLAVLCQPDPARPNAAGGIDLPAYTLLAGAHPLLVVPYIQTGAVVGQCILVAWNGSRQAARAVSAALPLLRQADSVVIAVVGTPQAPAQSDDELLAWLASHDVDAELVADTTSLEVGDCLLSLAADRASDLLVMGGYGHARVRELLLGGATRTILKTMTIPVLMAH</sequence>
<proteinExistence type="inferred from homology"/>
<dbReference type="InterPro" id="IPR006015">
    <property type="entry name" value="Universal_stress_UspA"/>
</dbReference>
<comment type="caution">
    <text evidence="3">The sequence shown here is derived from an EMBL/GenBank/DDBJ whole genome shotgun (WGS) entry which is preliminary data.</text>
</comment>
<dbReference type="PANTHER" id="PTHR46268">
    <property type="entry name" value="STRESS RESPONSE PROTEIN NHAX"/>
    <property type="match status" value="1"/>
</dbReference>
<evidence type="ECO:0000259" key="2">
    <source>
        <dbReference type="Pfam" id="PF00582"/>
    </source>
</evidence>
<comment type="similarity">
    <text evidence="1">Belongs to the universal stress protein A family.</text>
</comment>
<protein>
    <submittedName>
        <fullName evidence="3">Universal stress protein</fullName>
    </submittedName>
</protein>
<evidence type="ECO:0000256" key="1">
    <source>
        <dbReference type="ARBA" id="ARBA00008791"/>
    </source>
</evidence>
<dbReference type="Proteomes" id="UP001596031">
    <property type="component" value="Unassembled WGS sequence"/>
</dbReference>
<reference evidence="4" key="1">
    <citation type="journal article" date="2019" name="Int. J. Syst. Evol. Microbiol.">
        <title>The Global Catalogue of Microorganisms (GCM) 10K type strain sequencing project: providing services to taxonomists for standard genome sequencing and annotation.</title>
        <authorList>
            <consortium name="The Broad Institute Genomics Platform"/>
            <consortium name="The Broad Institute Genome Sequencing Center for Infectious Disease"/>
            <person name="Wu L."/>
            <person name="Ma J."/>
        </authorList>
    </citation>
    <scope>NUCLEOTIDE SEQUENCE [LARGE SCALE GENOMIC DNA]</scope>
    <source>
        <strain evidence="4">CCUG 38813</strain>
    </source>
</reference>
<dbReference type="CDD" id="cd00293">
    <property type="entry name" value="USP-like"/>
    <property type="match status" value="1"/>
</dbReference>
<dbReference type="Pfam" id="PF00582">
    <property type="entry name" value="Usp"/>
    <property type="match status" value="1"/>
</dbReference>
<dbReference type="PANTHER" id="PTHR46268:SF15">
    <property type="entry name" value="UNIVERSAL STRESS PROTEIN HP_0031"/>
    <property type="match status" value="1"/>
</dbReference>
<keyword evidence="4" id="KW-1185">Reference proteome</keyword>
<evidence type="ECO:0000313" key="4">
    <source>
        <dbReference type="Proteomes" id="UP001596031"/>
    </source>
</evidence>
<evidence type="ECO:0000313" key="3">
    <source>
        <dbReference type="EMBL" id="MFC5512627.1"/>
    </source>
</evidence>
<dbReference type="SUPFAM" id="SSF52402">
    <property type="entry name" value="Adenine nucleotide alpha hydrolases-like"/>
    <property type="match status" value="2"/>
</dbReference>
<dbReference type="Gene3D" id="3.40.50.12370">
    <property type="match status" value="1"/>
</dbReference>
<dbReference type="InterPro" id="IPR006016">
    <property type="entry name" value="UspA"/>
</dbReference>
<name>A0ABW0PMA8_9BURK</name>